<reference evidence="1" key="3">
    <citation type="submission" date="2025-08" db="UniProtKB">
        <authorList>
            <consortium name="Ensembl"/>
        </authorList>
    </citation>
    <scope>IDENTIFICATION</scope>
    <source>
        <strain evidence="1">HSOK</strain>
    </source>
</reference>
<protein>
    <submittedName>
        <fullName evidence="1">Uncharacterized protein</fullName>
    </submittedName>
</protein>
<dbReference type="Ensembl" id="ENSORLT00015001653.1">
    <property type="protein sequence ID" value="ENSORLP00015026932.1"/>
    <property type="gene ID" value="ENSORLG00015008769.1"/>
</dbReference>
<evidence type="ECO:0000313" key="2">
    <source>
        <dbReference type="Proteomes" id="UP000265200"/>
    </source>
</evidence>
<sequence length="216" mass="24066">MTEDHGLSDGDGAVDVTQSFKLLLLAVTQHIILFDGVQSLLLPLKFDDVGLGNNALSKAPDGLLKCSRKQQHLAVFRHSPLDSYTLVLVTLRGDHDVGFIQNEHFDLLWIYKLELAAPVKHGTRRADDYLFLMEEGLTFISSDCINQLDFRVIFAHLLDHLASLERQLITSSISDTGISASQSSLQPSSILGTKCLICFKKASASWREYEDEYNSL</sequence>
<name>A0A3P9J3V4_ORYLA</name>
<organism evidence="1 2">
    <name type="scientific">Oryzias latipes</name>
    <name type="common">Japanese rice fish</name>
    <name type="synonym">Japanese killifish</name>
    <dbReference type="NCBI Taxonomy" id="8090"/>
    <lineage>
        <taxon>Eukaryota</taxon>
        <taxon>Metazoa</taxon>
        <taxon>Chordata</taxon>
        <taxon>Craniata</taxon>
        <taxon>Vertebrata</taxon>
        <taxon>Euteleostomi</taxon>
        <taxon>Actinopterygii</taxon>
        <taxon>Neopterygii</taxon>
        <taxon>Teleostei</taxon>
        <taxon>Neoteleostei</taxon>
        <taxon>Acanthomorphata</taxon>
        <taxon>Ovalentaria</taxon>
        <taxon>Atherinomorphae</taxon>
        <taxon>Beloniformes</taxon>
        <taxon>Adrianichthyidae</taxon>
        <taxon>Oryziinae</taxon>
        <taxon>Oryzias</taxon>
    </lineage>
</organism>
<reference key="1">
    <citation type="journal article" date="2007" name="Nature">
        <title>The medaka draft genome and insights into vertebrate genome evolution.</title>
        <authorList>
            <person name="Kasahara M."/>
            <person name="Naruse K."/>
            <person name="Sasaki S."/>
            <person name="Nakatani Y."/>
            <person name="Qu W."/>
            <person name="Ahsan B."/>
            <person name="Yamada T."/>
            <person name="Nagayasu Y."/>
            <person name="Doi K."/>
            <person name="Kasai Y."/>
            <person name="Jindo T."/>
            <person name="Kobayashi D."/>
            <person name="Shimada A."/>
            <person name="Toyoda A."/>
            <person name="Kuroki Y."/>
            <person name="Fujiyama A."/>
            <person name="Sasaki T."/>
            <person name="Shimizu A."/>
            <person name="Asakawa S."/>
            <person name="Shimizu N."/>
            <person name="Hashimoto S."/>
            <person name="Yang J."/>
            <person name="Lee Y."/>
            <person name="Matsushima K."/>
            <person name="Sugano S."/>
            <person name="Sakaizumi M."/>
            <person name="Narita T."/>
            <person name="Ohishi K."/>
            <person name="Haga S."/>
            <person name="Ohta F."/>
            <person name="Nomoto H."/>
            <person name="Nogata K."/>
            <person name="Morishita T."/>
            <person name="Endo T."/>
            <person name="Shin-I T."/>
            <person name="Takeda H."/>
            <person name="Morishita S."/>
            <person name="Kohara Y."/>
        </authorList>
    </citation>
    <scope>NUCLEOTIDE SEQUENCE [LARGE SCALE GENOMIC DNA]</scope>
    <source>
        <strain>Hd-rR</strain>
    </source>
</reference>
<evidence type="ECO:0000313" key="1">
    <source>
        <dbReference type="Ensembl" id="ENSORLP00015026932.1"/>
    </source>
</evidence>
<accession>A0A3P9J3V4</accession>
<reference evidence="1" key="4">
    <citation type="submission" date="2025-09" db="UniProtKB">
        <authorList>
            <consortium name="Ensembl"/>
        </authorList>
    </citation>
    <scope>IDENTIFICATION</scope>
    <source>
        <strain evidence="1">HSOK</strain>
    </source>
</reference>
<dbReference type="AntiFam" id="ANF00149">
    <property type="entry name" value="Shadow ORF (opposite cshA)"/>
</dbReference>
<dbReference type="AlphaFoldDB" id="A0A3P9J3V4"/>
<reference evidence="1 2" key="2">
    <citation type="submission" date="2017-04" db="EMBL/GenBank/DDBJ databases">
        <title>CpG methylation of centromeres and impact of large insertions on vertebrate speciation.</title>
        <authorList>
            <person name="Ichikawa K."/>
            <person name="Yoshimura J."/>
            <person name="Morishita S."/>
        </authorList>
    </citation>
    <scope>NUCLEOTIDE SEQUENCE</scope>
    <source>
        <strain evidence="1 2">HSOK</strain>
    </source>
</reference>
<dbReference type="Proteomes" id="UP000265200">
    <property type="component" value="Chromosome 5"/>
</dbReference>
<proteinExistence type="predicted"/>